<sequence>MHTAIVRNIKNETMGILKLRYRDFFQERSSEESSDLRIIQTFTYRINECEKREKFDKKKSCFNSLQLWRSAMQLIHKGTRA</sequence>
<dbReference type="Proteomes" id="UP001432146">
    <property type="component" value="Unassembled WGS sequence"/>
</dbReference>
<gene>
    <name evidence="1" type="ORF">QLX08_007544</name>
</gene>
<evidence type="ECO:0000313" key="2">
    <source>
        <dbReference type="Proteomes" id="UP001432146"/>
    </source>
</evidence>
<organism evidence="1 2">
    <name type="scientific">Tetragonisca angustula</name>
    <dbReference type="NCBI Taxonomy" id="166442"/>
    <lineage>
        <taxon>Eukaryota</taxon>
        <taxon>Metazoa</taxon>
        <taxon>Ecdysozoa</taxon>
        <taxon>Arthropoda</taxon>
        <taxon>Hexapoda</taxon>
        <taxon>Insecta</taxon>
        <taxon>Pterygota</taxon>
        <taxon>Neoptera</taxon>
        <taxon>Endopterygota</taxon>
        <taxon>Hymenoptera</taxon>
        <taxon>Apocrita</taxon>
        <taxon>Aculeata</taxon>
        <taxon>Apoidea</taxon>
        <taxon>Anthophila</taxon>
        <taxon>Apidae</taxon>
        <taxon>Tetragonisca</taxon>
    </lineage>
</organism>
<dbReference type="AlphaFoldDB" id="A0AAW0ZQZ3"/>
<evidence type="ECO:0000313" key="1">
    <source>
        <dbReference type="EMBL" id="KAK9299427.1"/>
    </source>
</evidence>
<reference evidence="1 2" key="1">
    <citation type="submission" date="2024-05" db="EMBL/GenBank/DDBJ databases">
        <title>The nuclear and mitochondrial genome assemblies of Tetragonisca angustula (Apidae: Meliponini), a tiny yet remarkable pollinator in the Neotropics.</title>
        <authorList>
            <person name="Ferrari R."/>
            <person name="Ricardo P.C."/>
            <person name="Dias F.C."/>
            <person name="Araujo N.S."/>
            <person name="Soares D.O."/>
            <person name="Zhou Q.-S."/>
            <person name="Zhu C.-D."/>
            <person name="Coutinho L."/>
            <person name="Airas M.C."/>
            <person name="Batista T.M."/>
        </authorList>
    </citation>
    <scope>NUCLEOTIDE SEQUENCE [LARGE SCALE GENOMIC DNA]</scope>
    <source>
        <strain evidence="1">ASF017062</strain>
        <tissue evidence="1">Abdomen</tissue>
    </source>
</reference>
<keyword evidence="2" id="KW-1185">Reference proteome</keyword>
<accession>A0AAW0ZQZ3</accession>
<name>A0AAW0ZQZ3_9HYME</name>
<protein>
    <submittedName>
        <fullName evidence="1">Uncharacterized protein</fullName>
    </submittedName>
</protein>
<dbReference type="EMBL" id="JAWNGG020000149">
    <property type="protein sequence ID" value="KAK9299427.1"/>
    <property type="molecule type" value="Genomic_DNA"/>
</dbReference>
<comment type="caution">
    <text evidence="1">The sequence shown here is derived from an EMBL/GenBank/DDBJ whole genome shotgun (WGS) entry which is preliminary data.</text>
</comment>
<proteinExistence type="predicted"/>